<evidence type="ECO:0000259" key="3">
    <source>
        <dbReference type="Pfam" id="PF13733"/>
    </source>
</evidence>
<keyword evidence="1" id="KW-0328">Glycosyltransferase</keyword>
<dbReference type="EMBL" id="CAJNOK010011052">
    <property type="protein sequence ID" value="CAF1131002.1"/>
    <property type="molecule type" value="Genomic_DNA"/>
</dbReference>
<keyword evidence="1" id="KW-0808">Transferase</keyword>
<evidence type="ECO:0000313" key="6">
    <source>
        <dbReference type="Proteomes" id="UP000682733"/>
    </source>
</evidence>
<comment type="function">
    <text evidence="1">Catalyses the transfer of galactose onto proteins or lipids.</text>
</comment>
<feature type="compositionally biased region" description="Low complexity" evidence="2">
    <location>
        <begin position="189"/>
        <end position="198"/>
    </location>
</feature>
<sequence length="419" mass="49099">GAVRNLRRGIEARELDATCIVRTIHTFLGQSDRPKCLNIDEIMTWEQLIALLETVEKDIPQGNSYKWRLLFIIGTYIHRFRLLFHSYYRMVENDNFTTNSAMDHQDYHNKYLYDTKMDSSTQVRERDSDISDWWLEPVIHSSNKSIKQIRHQNETTAYLLNPVDASRKILANVKHTYEQLKEHVTYLDNNNNNNNNNNSFDKKRKNERNKIWNSLKKQGSKYEQRFYCNEEPVNLKGRVLNENSSLLNLTLYDIEMNYSNIRSGGSWAPPNLNFSLEVAIIIPYRDRLEQLTILLYYLHPILQRQELDYKIYVSEQTGNDTYNKGISMNAAFIYASSEYDFQCYVFHDVDLIPEDDRNMYSCPLFPRHMSVAINEMDYNTTLDKNWALGAKGRGTIRPQIGPLPNPLCSNSSDAVFLAH</sequence>
<feature type="domain" description="Galactosyltransferase N-terminal" evidence="3">
    <location>
        <begin position="228"/>
        <end position="363"/>
    </location>
</feature>
<keyword evidence="1" id="KW-0812">Transmembrane</keyword>
<dbReference type="SUPFAM" id="SSF53448">
    <property type="entry name" value="Nucleotide-diphospho-sugar transferases"/>
    <property type="match status" value="1"/>
</dbReference>
<keyword evidence="1" id="KW-0735">Signal-anchor</keyword>
<dbReference type="GO" id="GO:0006688">
    <property type="term" value="P:glycosphingolipid biosynthetic process"/>
    <property type="evidence" value="ECO:0007669"/>
    <property type="project" value="TreeGrafter"/>
</dbReference>
<comment type="pathway">
    <text evidence="1">Protein modification; protein glycosylation.</text>
</comment>
<evidence type="ECO:0000313" key="5">
    <source>
        <dbReference type="EMBL" id="CAF3914100.1"/>
    </source>
</evidence>
<evidence type="ECO:0000256" key="1">
    <source>
        <dbReference type="RuleBase" id="RU368121"/>
    </source>
</evidence>
<gene>
    <name evidence="4" type="ORF">OVA965_LOCUS20653</name>
    <name evidence="5" type="ORF">TMI583_LOCUS21093</name>
</gene>
<dbReference type="GO" id="GO:0005794">
    <property type="term" value="C:Golgi apparatus"/>
    <property type="evidence" value="ECO:0007669"/>
    <property type="project" value="TreeGrafter"/>
</dbReference>
<dbReference type="InterPro" id="IPR003859">
    <property type="entry name" value="Galactosyl_T"/>
</dbReference>
<dbReference type="PANTHER" id="PTHR19300:SF57">
    <property type="entry name" value="BETA-1,4-N-ACETYLGALACTOSAMINYLTRANSFERASE"/>
    <property type="match status" value="1"/>
</dbReference>
<reference evidence="5" key="1">
    <citation type="submission" date="2021-02" db="EMBL/GenBank/DDBJ databases">
        <authorList>
            <person name="Nowell W R."/>
        </authorList>
    </citation>
    <scope>NUCLEOTIDE SEQUENCE</scope>
</reference>
<comment type="caution">
    <text evidence="5">The sequence shown here is derived from an EMBL/GenBank/DDBJ whole genome shotgun (WGS) entry which is preliminary data.</text>
</comment>
<dbReference type="GO" id="GO:0016020">
    <property type="term" value="C:membrane"/>
    <property type="evidence" value="ECO:0007669"/>
    <property type="project" value="GOC"/>
</dbReference>
<dbReference type="Gene3D" id="3.90.550.10">
    <property type="entry name" value="Spore Coat Polysaccharide Biosynthesis Protein SpsA, Chain A"/>
    <property type="match status" value="1"/>
</dbReference>
<dbReference type="InterPro" id="IPR027995">
    <property type="entry name" value="Galactosyl_T_N"/>
</dbReference>
<dbReference type="PANTHER" id="PTHR19300">
    <property type="entry name" value="BETA-1,4-GALACTOSYLTRANSFERASE"/>
    <property type="match status" value="1"/>
</dbReference>
<comment type="similarity">
    <text evidence="1">Belongs to the glycosyltransferase 7 family.</text>
</comment>
<dbReference type="InterPro" id="IPR029044">
    <property type="entry name" value="Nucleotide-diphossugar_trans"/>
</dbReference>
<organism evidence="5 6">
    <name type="scientific">Didymodactylos carnosus</name>
    <dbReference type="NCBI Taxonomy" id="1234261"/>
    <lineage>
        <taxon>Eukaryota</taxon>
        <taxon>Metazoa</taxon>
        <taxon>Spiralia</taxon>
        <taxon>Gnathifera</taxon>
        <taxon>Rotifera</taxon>
        <taxon>Eurotatoria</taxon>
        <taxon>Bdelloidea</taxon>
        <taxon>Philodinida</taxon>
        <taxon>Philodinidae</taxon>
        <taxon>Didymodactylos</taxon>
    </lineage>
</organism>
<evidence type="ECO:0000256" key="2">
    <source>
        <dbReference type="SAM" id="MobiDB-lite"/>
    </source>
</evidence>
<dbReference type="GO" id="GO:0005975">
    <property type="term" value="P:carbohydrate metabolic process"/>
    <property type="evidence" value="ECO:0007669"/>
    <property type="project" value="InterPro"/>
</dbReference>
<keyword evidence="1" id="KW-0325">Glycoprotein</keyword>
<dbReference type="PRINTS" id="PR02050">
    <property type="entry name" value="B14GALTRFASE"/>
</dbReference>
<dbReference type="GO" id="GO:0008378">
    <property type="term" value="F:galactosyltransferase activity"/>
    <property type="evidence" value="ECO:0007669"/>
    <property type="project" value="TreeGrafter"/>
</dbReference>
<dbReference type="EC" id="2.4.1.-" evidence="1"/>
<dbReference type="AlphaFoldDB" id="A0A8S2LXU1"/>
<accession>A0A8S2LXU1</accession>
<feature type="region of interest" description="Disordered" evidence="2">
    <location>
        <begin position="187"/>
        <end position="207"/>
    </location>
</feature>
<dbReference type="Pfam" id="PF13733">
    <property type="entry name" value="Glyco_transf_7N"/>
    <property type="match status" value="1"/>
</dbReference>
<dbReference type="Proteomes" id="UP000677228">
    <property type="component" value="Unassembled WGS sequence"/>
</dbReference>
<name>A0A8S2LXU1_9BILA</name>
<dbReference type="Proteomes" id="UP000682733">
    <property type="component" value="Unassembled WGS sequence"/>
</dbReference>
<protein>
    <recommendedName>
        <fullName evidence="1">Beta-1,4-galactosyltransferase</fullName>
        <ecNumber evidence="1">2.4.1.-</ecNumber>
    </recommendedName>
</protein>
<dbReference type="GO" id="GO:0033842">
    <property type="term" value="F:N-acetyl-beta-glucosaminyl-derivative 4-beta-N-acetylgalactosaminyltransferase activity"/>
    <property type="evidence" value="ECO:0007669"/>
    <property type="project" value="TreeGrafter"/>
</dbReference>
<proteinExistence type="inferred from homology"/>
<dbReference type="EMBL" id="CAJOBA010021825">
    <property type="protein sequence ID" value="CAF3914100.1"/>
    <property type="molecule type" value="Genomic_DNA"/>
</dbReference>
<feature type="non-terminal residue" evidence="5">
    <location>
        <position position="1"/>
    </location>
</feature>
<evidence type="ECO:0000313" key="4">
    <source>
        <dbReference type="EMBL" id="CAF1131002.1"/>
    </source>
</evidence>